<sequence length="149" mass="17729">MKYVKCRNNARNAIIIKANEYQTFIDVILRCTEIVCFTVCPYLDHVDELREDTRYKQIMGSYIDSEFTESIHTENCKESLVYFKADYYVREFLKEKKDLFDFFDENASVNLEDVVFIGKKGIICDTITHEKYCAVSDELLHEIKKNRKY</sequence>
<organism evidence="1 2">
    <name type="scientific">Faecalicatena fissicatena</name>
    <dbReference type="NCBI Taxonomy" id="290055"/>
    <lineage>
        <taxon>Bacteria</taxon>
        <taxon>Bacillati</taxon>
        <taxon>Bacillota</taxon>
        <taxon>Clostridia</taxon>
        <taxon>Lachnospirales</taxon>
        <taxon>Lachnospiraceae</taxon>
        <taxon>Faecalicatena</taxon>
    </lineage>
</organism>
<comment type="caution">
    <text evidence="1">The sequence shown here is derived from an EMBL/GenBank/DDBJ whole genome shotgun (WGS) entry which is preliminary data.</text>
</comment>
<gene>
    <name evidence="1" type="ORF">HFM93_14325</name>
</gene>
<evidence type="ECO:0000313" key="1">
    <source>
        <dbReference type="EMBL" id="NSG31403.1"/>
    </source>
</evidence>
<protein>
    <submittedName>
        <fullName evidence="1">Uncharacterized protein</fullName>
    </submittedName>
</protein>
<accession>A0ABX2H2J0</accession>
<dbReference type="RefSeq" id="WP_173867029.1">
    <property type="nucleotide sequence ID" value="NZ_JAAWUU010000081.1"/>
</dbReference>
<name>A0ABX2H2J0_9FIRM</name>
<reference evidence="1 2" key="1">
    <citation type="journal article" date="2020" name="Cell Host Microbe">
        <title>Functional and Genomic Variation between Human-Derived Isolates of Lachnospiraceae Reveals Inter- and Intra-Species Diversity.</title>
        <authorList>
            <person name="Sorbara M.T."/>
            <person name="Littmann E.R."/>
            <person name="Fontana E."/>
            <person name="Moody T.U."/>
            <person name="Kohout C.E."/>
            <person name="Gjonbalaj M."/>
            <person name="Eaton V."/>
            <person name="Seok R."/>
            <person name="Leiner I.M."/>
            <person name="Pamer E.G."/>
        </authorList>
    </citation>
    <scope>NUCLEOTIDE SEQUENCE [LARGE SCALE GENOMIC DNA]</scope>
    <source>
        <strain evidence="1 2">MSK.14.16</strain>
    </source>
</reference>
<dbReference type="EMBL" id="JAAWUZ010000083">
    <property type="protein sequence ID" value="NSG31403.1"/>
    <property type="molecule type" value="Genomic_DNA"/>
</dbReference>
<evidence type="ECO:0000313" key="2">
    <source>
        <dbReference type="Proteomes" id="UP000821846"/>
    </source>
</evidence>
<proteinExistence type="predicted"/>
<dbReference type="Proteomes" id="UP000821846">
    <property type="component" value="Unassembled WGS sequence"/>
</dbReference>
<keyword evidence="2" id="KW-1185">Reference proteome</keyword>